<feature type="transmembrane region" description="Helical" evidence="9">
    <location>
        <begin position="99"/>
        <end position="118"/>
    </location>
</feature>
<dbReference type="AlphaFoldDB" id="A0A816GT99"/>
<name>A0A816GT99_ADIRI</name>
<dbReference type="GO" id="GO:0005243">
    <property type="term" value="F:gap junction channel activity"/>
    <property type="evidence" value="ECO:0007669"/>
    <property type="project" value="TreeGrafter"/>
</dbReference>
<comment type="function">
    <text evidence="9">Structural component of the gap junctions.</text>
</comment>
<proteinExistence type="inferred from homology"/>
<evidence type="ECO:0000256" key="1">
    <source>
        <dbReference type="ARBA" id="ARBA00004651"/>
    </source>
</evidence>
<feature type="transmembrane region" description="Helical" evidence="9">
    <location>
        <begin position="28"/>
        <end position="45"/>
    </location>
</feature>
<evidence type="ECO:0000256" key="9">
    <source>
        <dbReference type="RuleBase" id="RU010713"/>
    </source>
</evidence>
<keyword evidence="8 9" id="KW-0407">Ion channel</keyword>
<dbReference type="GO" id="GO:0034220">
    <property type="term" value="P:monoatomic ion transmembrane transport"/>
    <property type="evidence" value="ECO:0007669"/>
    <property type="project" value="UniProtKB-KW"/>
</dbReference>
<dbReference type="InterPro" id="IPR000990">
    <property type="entry name" value="Innexin"/>
</dbReference>
<gene>
    <name evidence="9" type="primary">inx</name>
    <name evidence="10" type="ORF">XAT740_LOCUS59998</name>
</gene>
<evidence type="ECO:0000256" key="4">
    <source>
        <dbReference type="ARBA" id="ARBA00022692"/>
    </source>
</evidence>
<comment type="similarity">
    <text evidence="9">Belongs to the pannexin family.</text>
</comment>
<dbReference type="GO" id="GO:0005886">
    <property type="term" value="C:plasma membrane"/>
    <property type="evidence" value="ECO:0007669"/>
    <property type="project" value="UniProtKB-SubCell"/>
</dbReference>
<dbReference type="EMBL" id="CAJNOR010014393">
    <property type="protein sequence ID" value="CAF1678053.1"/>
    <property type="molecule type" value="Genomic_DNA"/>
</dbReference>
<dbReference type="PANTHER" id="PTHR11893">
    <property type="entry name" value="INNEXIN"/>
    <property type="match status" value="1"/>
</dbReference>
<keyword evidence="3" id="KW-1003">Cell membrane</keyword>
<keyword evidence="7 9" id="KW-0472">Membrane</keyword>
<keyword evidence="4 9" id="KW-0812">Transmembrane</keyword>
<sequence>MDLLNAFHRLPTISYFGVRRDDDFADRLNYKYTVGLLIFFSIVIAGKQFSNDQIQCWVPAIFTRNYEIYVSNYCWIHNTYHINISEPNMQRAREKRYVLRYYQFVPFILLLQALFYVLPRLFWRSFSRHSGLDVRNIMDAAQNLKSVKRFHKHKTIMAYLISVLHQYSGDPRKRPKQQHNRINTYIEGLISCVFGSSNVFSAYLFLLYLVTKFLFILNA</sequence>
<evidence type="ECO:0000256" key="2">
    <source>
        <dbReference type="ARBA" id="ARBA00022448"/>
    </source>
</evidence>
<feature type="transmembrane region" description="Helical" evidence="9">
    <location>
        <begin position="199"/>
        <end position="217"/>
    </location>
</feature>
<comment type="subcellular location">
    <subcellularLocation>
        <location evidence="1 9">Cell membrane</location>
        <topology evidence="1 9">Multi-pass membrane protein</topology>
    </subcellularLocation>
</comment>
<comment type="caution">
    <text evidence="10">The sequence shown here is derived from an EMBL/GenBank/DDBJ whole genome shotgun (WGS) entry which is preliminary data.</text>
</comment>
<evidence type="ECO:0000256" key="5">
    <source>
        <dbReference type="ARBA" id="ARBA00022989"/>
    </source>
</evidence>
<keyword evidence="6 9" id="KW-0406">Ion transport</keyword>
<comment type="caution">
    <text evidence="9">Lacks conserved residue(s) required for the propagation of feature annotation.</text>
</comment>
<feature type="non-terminal residue" evidence="10">
    <location>
        <position position="1"/>
    </location>
</feature>
<dbReference type="PRINTS" id="PR01262">
    <property type="entry name" value="INNEXIN"/>
</dbReference>
<protein>
    <recommendedName>
        <fullName evidence="9">Innexin</fullName>
    </recommendedName>
</protein>
<dbReference type="PROSITE" id="PS51013">
    <property type="entry name" value="PANNEXIN"/>
    <property type="match status" value="1"/>
</dbReference>
<dbReference type="Proteomes" id="UP000663828">
    <property type="component" value="Unassembled WGS sequence"/>
</dbReference>
<dbReference type="PANTHER" id="PTHR11893:SF36">
    <property type="entry name" value="INNEXIN-5"/>
    <property type="match status" value="1"/>
</dbReference>
<dbReference type="Pfam" id="PF00876">
    <property type="entry name" value="Innexin"/>
    <property type="match status" value="1"/>
</dbReference>
<evidence type="ECO:0000256" key="7">
    <source>
        <dbReference type="ARBA" id="ARBA00023136"/>
    </source>
</evidence>
<dbReference type="GO" id="GO:0005921">
    <property type="term" value="C:gap junction"/>
    <property type="evidence" value="ECO:0007669"/>
    <property type="project" value="UniProtKB-UniRule"/>
</dbReference>
<evidence type="ECO:0000256" key="8">
    <source>
        <dbReference type="ARBA" id="ARBA00023303"/>
    </source>
</evidence>
<keyword evidence="2 9" id="KW-0813">Transport</keyword>
<evidence type="ECO:0000256" key="3">
    <source>
        <dbReference type="ARBA" id="ARBA00022475"/>
    </source>
</evidence>
<evidence type="ECO:0000256" key="6">
    <source>
        <dbReference type="ARBA" id="ARBA00023065"/>
    </source>
</evidence>
<organism evidence="10 11">
    <name type="scientific">Adineta ricciae</name>
    <name type="common">Rotifer</name>
    <dbReference type="NCBI Taxonomy" id="249248"/>
    <lineage>
        <taxon>Eukaryota</taxon>
        <taxon>Metazoa</taxon>
        <taxon>Spiralia</taxon>
        <taxon>Gnathifera</taxon>
        <taxon>Rotifera</taxon>
        <taxon>Eurotatoria</taxon>
        <taxon>Bdelloidea</taxon>
        <taxon>Adinetida</taxon>
        <taxon>Adinetidae</taxon>
        <taxon>Adineta</taxon>
    </lineage>
</organism>
<evidence type="ECO:0000313" key="10">
    <source>
        <dbReference type="EMBL" id="CAF1678053.1"/>
    </source>
</evidence>
<accession>A0A816GT99</accession>
<reference evidence="10" key="1">
    <citation type="submission" date="2021-02" db="EMBL/GenBank/DDBJ databases">
        <authorList>
            <person name="Nowell W R."/>
        </authorList>
    </citation>
    <scope>NUCLEOTIDE SEQUENCE</scope>
</reference>
<keyword evidence="11" id="KW-1185">Reference proteome</keyword>
<keyword evidence="5 9" id="KW-1133">Transmembrane helix</keyword>
<evidence type="ECO:0000313" key="11">
    <source>
        <dbReference type="Proteomes" id="UP000663828"/>
    </source>
</evidence>